<protein>
    <submittedName>
        <fullName evidence="2">Quinone oxidoreductase 2</fullName>
        <ecNumber evidence="2">1.6.5.2</ecNumber>
    </submittedName>
</protein>
<dbReference type="KEGG" id="hpse:HPF_15985"/>
<dbReference type="RefSeq" id="WP_133157176.1">
    <property type="nucleotide sequence ID" value="NZ_CP037867.1"/>
</dbReference>
<evidence type="ECO:0000313" key="2">
    <source>
        <dbReference type="EMBL" id="QBM29193.1"/>
    </source>
</evidence>
<reference evidence="2 3" key="1">
    <citation type="submission" date="2019-03" db="EMBL/GenBank/DDBJ databases">
        <authorList>
            <person name="Sebastian G."/>
            <person name="Baumann P."/>
            <person name="Ruckert C."/>
            <person name="Kalinowski J."/>
            <person name="Nebel B."/>
            <person name="Takors R."/>
            <person name="Blombach B."/>
        </authorList>
    </citation>
    <scope>NUCLEOTIDE SEQUENCE [LARGE SCALE GENOMIC DNA]</scope>
    <source>
        <strain evidence="2 3">DSM 1084</strain>
    </source>
</reference>
<evidence type="ECO:0000259" key="1">
    <source>
        <dbReference type="Pfam" id="PF13460"/>
    </source>
</evidence>
<dbReference type="SUPFAM" id="SSF51735">
    <property type="entry name" value="NAD(P)-binding Rossmann-fold domains"/>
    <property type="match status" value="1"/>
</dbReference>
<dbReference type="InterPro" id="IPR052718">
    <property type="entry name" value="NmrA-type_oxidoreductase"/>
</dbReference>
<evidence type="ECO:0000313" key="3">
    <source>
        <dbReference type="Proteomes" id="UP000293912"/>
    </source>
</evidence>
<name>A0A4V1ABU6_HYDPS</name>
<dbReference type="EMBL" id="CP037867">
    <property type="protein sequence ID" value="QBM29193.1"/>
    <property type="molecule type" value="Genomic_DNA"/>
</dbReference>
<proteinExistence type="predicted"/>
<organism evidence="2 3">
    <name type="scientific">Hydrogenophaga pseudoflava</name>
    <name type="common">Pseudomonas carboxydoflava</name>
    <dbReference type="NCBI Taxonomy" id="47421"/>
    <lineage>
        <taxon>Bacteria</taxon>
        <taxon>Pseudomonadati</taxon>
        <taxon>Pseudomonadota</taxon>
        <taxon>Betaproteobacteria</taxon>
        <taxon>Burkholderiales</taxon>
        <taxon>Comamonadaceae</taxon>
        <taxon>Hydrogenophaga</taxon>
    </lineage>
</organism>
<keyword evidence="3" id="KW-1185">Reference proteome</keyword>
<dbReference type="Proteomes" id="UP000293912">
    <property type="component" value="Chromosome"/>
</dbReference>
<accession>A0A4V1ABU6</accession>
<gene>
    <name evidence="2" type="primary">qorB</name>
    <name evidence="2" type="ORF">HPF_15985</name>
</gene>
<keyword evidence="2" id="KW-0560">Oxidoreductase</keyword>
<dbReference type="CDD" id="cd05269">
    <property type="entry name" value="TMR_SDR_a"/>
    <property type="match status" value="1"/>
</dbReference>
<dbReference type="Gene3D" id="3.90.25.10">
    <property type="entry name" value="UDP-galactose 4-epimerase, domain 1"/>
    <property type="match status" value="1"/>
</dbReference>
<feature type="domain" description="NAD(P)-binding" evidence="1">
    <location>
        <begin position="8"/>
        <end position="192"/>
    </location>
</feature>
<dbReference type="InterPro" id="IPR016040">
    <property type="entry name" value="NAD(P)-bd_dom"/>
</dbReference>
<dbReference type="GO" id="GO:0003955">
    <property type="term" value="F:NAD(P)H dehydrogenase (quinone) activity"/>
    <property type="evidence" value="ECO:0007669"/>
    <property type="project" value="UniProtKB-EC"/>
</dbReference>
<dbReference type="Pfam" id="PF13460">
    <property type="entry name" value="NAD_binding_10"/>
    <property type="match status" value="1"/>
</dbReference>
<dbReference type="Gene3D" id="3.40.50.720">
    <property type="entry name" value="NAD(P)-binding Rossmann-like Domain"/>
    <property type="match status" value="1"/>
</dbReference>
<sequence>MTKLLVTGATGQLGKRVLHHLLDTLHVAPQDIIATTRRPQALVALSERGVEVRAADFDDPASLSGAFHGAQRMLLISTDPIDRPGRRQEQHTKAIAAAEKAGVKHLIYTSMPQPELSPLLIAGDHEGTERALALSDLKGWTVLRNHWYFENLYFTLPAVRAQGGQWYSAAGEGRLANISRDDLARAAAMVLASADGGRSTYTLSGSEALSTEEQAAILSQELRTSITVNQVPLEDLVQGMCKAGVPESVARVLASFDTNTAAGRVADVTSDYRLITGRDPQRFVDWVRAHRGLLADG</sequence>
<dbReference type="InterPro" id="IPR036291">
    <property type="entry name" value="NAD(P)-bd_dom_sf"/>
</dbReference>
<dbReference type="EC" id="1.6.5.2" evidence="2"/>
<dbReference type="AlphaFoldDB" id="A0A4V1ABU6"/>
<dbReference type="PANTHER" id="PTHR47129">
    <property type="entry name" value="QUINONE OXIDOREDUCTASE 2"/>
    <property type="match status" value="1"/>
</dbReference>
<dbReference type="PANTHER" id="PTHR47129:SF1">
    <property type="entry name" value="NMRA-LIKE DOMAIN-CONTAINING PROTEIN"/>
    <property type="match status" value="1"/>
</dbReference>